<organism evidence="1">
    <name type="scientific">termite gut metagenome</name>
    <dbReference type="NCBI Taxonomy" id="433724"/>
    <lineage>
        <taxon>unclassified sequences</taxon>
        <taxon>metagenomes</taxon>
        <taxon>organismal metagenomes</taxon>
    </lineage>
</organism>
<comment type="caution">
    <text evidence="1">The sequence shown here is derived from an EMBL/GenBank/DDBJ whole genome shotgun (WGS) entry which is preliminary data.</text>
</comment>
<proteinExistence type="predicted"/>
<sequence length="99" mass="11664">METEIVNKIRERNFSTDSKIGYKYRESFAVEAVRAAREMLSRLKQGQTELDILYYFEHAPCEYNVSVYRVILSQVIEITKSHKIESDKCLSDILNRKIN</sequence>
<dbReference type="AlphaFoldDB" id="A0A5J4R9J7"/>
<accession>A0A5J4R9J7</accession>
<dbReference type="EMBL" id="SNRY01001598">
    <property type="protein sequence ID" value="KAA6329770.1"/>
    <property type="molecule type" value="Genomic_DNA"/>
</dbReference>
<protein>
    <submittedName>
        <fullName evidence="1">Uncharacterized protein</fullName>
    </submittedName>
</protein>
<gene>
    <name evidence="1" type="ORF">EZS27_021456</name>
</gene>
<reference evidence="1" key="1">
    <citation type="submission" date="2019-03" db="EMBL/GenBank/DDBJ databases">
        <title>Single cell metagenomics reveals metabolic interactions within the superorganism composed of flagellate Streblomastix strix and complex community of Bacteroidetes bacteria on its surface.</title>
        <authorList>
            <person name="Treitli S.C."/>
            <person name="Kolisko M."/>
            <person name="Husnik F."/>
            <person name="Keeling P."/>
            <person name="Hampl V."/>
        </authorList>
    </citation>
    <scope>NUCLEOTIDE SEQUENCE</scope>
    <source>
        <strain evidence="1">STM</strain>
    </source>
</reference>
<evidence type="ECO:0000313" key="1">
    <source>
        <dbReference type="EMBL" id="KAA6329770.1"/>
    </source>
</evidence>
<name>A0A5J4R9J7_9ZZZZ</name>